<reference evidence="1" key="1">
    <citation type="journal article" date="2008" name="BMC Genomics">
        <title>A conifer genomics resource of 200,000 spruce (Picea spp.) ESTs and 6,464 high-quality, sequence-finished full-length cDNAs for Sitka spruce (Picea sitchensis).</title>
        <authorList>
            <person name="Ralph S.G."/>
            <person name="Chun H.J."/>
            <person name="Kolosova N."/>
            <person name="Cooper D."/>
            <person name="Oddy C."/>
            <person name="Ritland C.E."/>
            <person name="Kirkpatrick R."/>
            <person name="Moore R."/>
            <person name="Barber S."/>
            <person name="Holt R.A."/>
            <person name="Jones S.J."/>
            <person name="Marra M.A."/>
            <person name="Douglas C.J."/>
            <person name="Ritland K."/>
            <person name="Bohlmann J."/>
        </authorList>
    </citation>
    <scope>NUCLEOTIDE SEQUENCE</scope>
    <source>
        <tissue evidence="1">Green portion of the leader tissue</tissue>
    </source>
</reference>
<proteinExistence type="evidence at transcript level"/>
<dbReference type="EMBL" id="EF083753">
    <property type="protein sequence ID" value="ABK23088.1"/>
    <property type="molecule type" value="mRNA"/>
</dbReference>
<evidence type="ECO:0000313" key="1">
    <source>
        <dbReference type="EMBL" id="ABK23088.1"/>
    </source>
</evidence>
<accession>A9NR27</accession>
<protein>
    <submittedName>
        <fullName evidence="1">Uncharacterized protein</fullName>
    </submittedName>
</protein>
<dbReference type="AlphaFoldDB" id="A9NR27"/>
<name>A9NR27_PICSI</name>
<organism evidence="1">
    <name type="scientific">Picea sitchensis</name>
    <name type="common">Sitka spruce</name>
    <name type="synonym">Pinus sitchensis</name>
    <dbReference type="NCBI Taxonomy" id="3332"/>
    <lineage>
        <taxon>Eukaryota</taxon>
        <taxon>Viridiplantae</taxon>
        <taxon>Streptophyta</taxon>
        <taxon>Embryophyta</taxon>
        <taxon>Tracheophyta</taxon>
        <taxon>Spermatophyta</taxon>
        <taxon>Pinopsida</taxon>
        <taxon>Pinidae</taxon>
        <taxon>Conifers I</taxon>
        <taxon>Pinales</taxon>
        <taxon>Pinaceae</taxon>
        <taxon>Picea</taxon>
    </lineage>
</organism>
<sequence>MGVMKDLCLSVRRDLSMMSSGLLQDLNSQWFTDSCLQEQLCSTKSATPSLILEQVLTTHSDGTLMENFYV</sequence>